<feature type="chain" id="PRO_5045955804" evidence="1">
    <location>
        <begin position="19"/>
        <end position="183"/>
    </location>
</feature>
<evidence type="ECO:0000313" key="4">
    <source>
        <dbReference type="Proteomes" id="UP001165444"/>
    </source>
</evidence>
<keyword evidence="1" id="KW-0732">Signal</keyword>
<dbReference type="Gene3D" id="3.30.530.80">
    <property type="match status" value="1"/>
</dbReference>
<dbReference type="InterPro" id="IPR027823">
    <property type="entry name" value="DUF4468"/>
</dbReference>
<sequence>MKRIIIALLLLFPVLVSAQGHKGSVEACSPMKNGKIYYEDQVDMDGMSQKTIFNGISKWAKKNYGKDVFLSNVVTNKKKHTILVSSTVELLLNDTDKTLVTYRMFIECFEGKYTASMTDIKYEYDPKNEKKHKDIPAEDVIANGGKGNKVSYIKNPKLFCDATYFFAENLFGDVFNSLDENME</sequence>
<gene>
    <name evidence="3" type="ORF">MUN53_10575</name>
</gene>
<evidence type="ECO:0000256" key="1">
    <source>
        <dbReference type="SAM" id="SignalP"/>
    </source>
</evidence>
<proteinExistence type="predicted"/>
<evidence type="ECO:0000259" key="2">
    <source>
        <dbReference type="Pfam" id="PF14730"/>
    </source>
</evidence>
<accession>A0ABT0C245</accession>
<dbReference type="Pfam" id="PF14730">
    <property type="entry name" value="DUF4468"/>
    <property type="match status" value="1"/>
</dbReference>
<organism evidence="3 4">
    <name type="scientific">Parabacteroides faecalis</name>
    <dbReference type="NCBI Taxonomy" id="2924040"/>
    <lineage>
        <taxon>Bacteria</taxon>
        <taxon>Pseudomonadati</taxon>
        <taxon>Bacteroidota</taxon>
        <taxon>Bacteroidia</taxon>
        <taxon>Bacteroidales</taxon>
        <taxon>Tannerellaceae</taxon>
        <taxon>Parabacteroides</taxon>
    </lineage>
</organism>
<keyword evidence="4" id="KW-1185">Reference proteome</keyword>
<dbReference type="EMBL" id="JAKZMM010000025">
    <property type="protein sequence ID" value="MCJ2381051.1"/>
    <property type="molecule type" value="Genomic_DNA"/>
</dbReference>
<protein>
    <submittedName>
        <fullName evidence="3">DUF4468 domain-containing protein</fullName>
    </submittedName>
</protein>
<reference evidence="3 4" key="1">
    <citation type="submission" date="2022-03" db="EMBL/GenBank/DDBJ databases">
        <title>Parabacteroides sp. nov. isolated from swine feces.</title>
        <authorList>
            <person name="Bak J.E."/>
        </authorList>
    </citation>
    <scope>NUCLEOTIDE SEQUENCE [LARGE SCALE GENOMIC DNA]</scope>
    <source>
        <strain evidence="3 4">AGMB00274</strain>
    </source>
</reference>
<feature type="domain" description="DUF4468" evidence="2">
    <location>
        <begin position="38"/>
        <end position="122"/>
    </location>
</feature>
<evidence type="ECO:0000313" key="3">
    <source>
        <dbReference type="EMBL" id="MCJ2381051.1"/>
    </source>
</evidence>
<feature type="signal peptide" evidence="1">
    <location>
        <begin position="1"/>
        <end position="18"/>
    </location>
</feature>
<name>A0ABT0C245_9BACT</name>
<dbReference type="RefSeq" id="WP_243325389.1">
    <property type="nucleotide sequence ID" value="NZ_JAKZMM010000025.1"/>
</dbReference>
<dbReference type="CDD" id="cd12190">
    <property type="entry name" value="Bacova_04320_like"/>
    <property type="match status" value="1"/>
</dbReference>
<dbReference type="Proteomes" id="UP001165444">
    <property type="component" value="Unassembled WGS sequence"/>
</dbReference>
<comment type="caution">
    <text evidence="3">The sequence shown here is derived from an EMBL/GenBank/DDBJ whole genome shotgun (WGS) entry which is preliminary data.</text>
</comment>